<evidence type="ECO:0000313" key="3">
    <source>
        <dbReference type="EMBL" id="CAE1242079.1"/>
    </source>
</evidence>
<name>A0A812BUG2_ACAPH</name>
<keyword evidence="1" id="KW-1133">Transmembrane helix</keyword>
<dbReference type="AlphaFoldDB" id="A0A812BUG2"/>
<dbReference type="Pfam" id="PF12213">
    <property type="entry name" value="Dpoe2NT"/>
    <property type="match status" value="1"/>
</dbReference>
<dbReference type="EMBL" id="CAHIKZ030000857">
    <property type="protein sequence ID" value="CAE1242079.1"/>
    <property type="molecule type" value="Genomic_DNA"/>
</dbReference>
<feature type="transmembrane region" description="Helical" evidence="1">
    <location>
        <begin position="114"/>
        <end position="138"/>
    </location>
</feature>
<organism evidence="3 4">
    <name type="scientific">Acanthosepion pharaonis</name>
    <name type="common">Pharaoh cuttlefish</name>
    <name type="synonym">Sepia pharaonis</name>
    <dbReference type="NCBI Taxonomy" id="158019"/>
    <lineage>
        <taxon>Eukaryota</taxon>
        <taxon>Metazoa</taxon>
        <taxon>Spiralia</taxon>
        <taxon>Lophotrochozoa</taxon>
        <taxon>Mollusca</taxon>
        <taxon>Cephalopoda</taxon>
        <taxon>Coleoidea</taxon>
        <taxon>Decapodiformes</taxon>
        <taxon>Sepiida</taxon>
        <taxon>Sepiina</taxon>
        <taxon>Sepiidae</taxon>
        <taxon>Acanthosepion</taxon>
    </lineage>
</organism>
<evidence type="ECO:0000313" key="4">
    <source>
        <dbReference type="Proteomes" id="UP000597762"/>
    </source>
</evidence>
<evidence type="ECO:0000256" key="1">
    <source>
        <dbReference type="SAM" id="Phobius"/>
    </source>
</evidence>
<keyword evidence="1" id="KW-0472">Membrane</keyword>
<reference evidence="3" key="1">
    <citation type="submission" date="2021-01" db="EMBL/GenBank/DDBJ databases">
        <authorList>
            <person name="Li R."/>
            <person name="Bekaert M."/>
        </authorList>
    </citation>
    <scope>NUCLEOTIDE SEQUENCE</scope>
    <source>
        <strain evidence="3">Farmed</strain>
    </source>
</reference>
<comment type="caution">
    <text evidence="3">The sequence shown here is derived from an EMBL/GenBank/DDBJ whole genome shotgun (WGS) entry which is preliminary data.</text>
</comment>
<gene>
    <name evidence="3" type="ORF">SPHA_23131</name>
</gene>
<dbReference type="Proteomes" id="UP000597762">
    <property type="component" value="Unassembled WGS sequence"/>
</dbReference>
<accession>A0A812BUG2</accession>
<dbReference type="InterPro" id="IPR024639">
    <property type="entry name" value="DNA_pol_e_bsu_N"/>
</dbReference>
<proteinExistence type="predicted"/>
<keyword evidence="4" id="KW-1185">Reference proteome</keyword>
<dbReference type="Gene3D" id="1.10.8.60">
    <property type="match status" value="1"/>
</dbReference>
<feature type="domain" description="DNA polymerase epsilon subunit B N-terminal" evidence="2">
    <location>
        <begin position="2"/>
        <end position="72"/>
    </location>
</feature>
<protein>
    <submittedName>
        <fullName evidence="3">KRAB</fullName>
    </submittedName>
</protein>
<evidence type="ECO:0000259" key="2">
    <source>
        <dbReference type="Pfam" id="PF12213"/>
    </source>
</evidence>
<sequence>MADELKTQLTDTFATHGLTLSSEAESYFLEFLENLKEDHQSECIDAVLEILQKQDTSSTDVDHDRCMAAVQEYDADSGTESIKIKKGGIKKFRLSKQYSCEICGKNYSRATRQFYCIPQILSFSFISFLYLLVGLQLLNTFTSLLPGLCLLAFCSL</sequence>
<keyword evidence="1" id="KW-0812">Transmembrane</keyword>
<dbReference type="OrthoDB" id="10254730at2759"/>